<name>A0A7X6FS95_9HYPH</name>
<feature type="compositionally biased region" description="Low complexity" evidence="1">
    <location>
        <begin position="11"/>
        <end position="27"/>
    </location>
</feature>
<evidence type="ECO:0000256" key="2">
    <source>
        <dbReference type="SAM" id="Phobius"/>
    </source>
</evidence>
<dbReference type="EMBL" id="JAAXZB010000002">
    <property type="protein sequence ID" value="NKW10969.1"/>
    <property type="molecule type" value="Genomic_DNA"/>
</dbReference>
<evidence type="ECO:0000313" key="4">
    <source>
        <dbReference type="Proteomes" id="UP000558475"/>
    </source>
</evidence>
<keyword evidence="2" id="KW-1133">Transmembrane helix</keyword>
<reference evidence="3 4" key="1">
    <citation type="submission" date="2020-04" db="EMBL/GenBank/DDBJ databases">
        <title>Whole genome sequencing of clinical and environmental type strains of Ochrobactrum.</title>
        <authorList>
            <person name="Dharne M."/>
        </authorList>
    </citation>
    <scope>NUCLEOTIDE SEQUENCE [LARGE SCALE GENOMIC DNA]</scope>
    <source>
        <strain evidence="3 4">DSM 13340</strain>
    </source>
</reference>
<feature type="region of interest" description="Disordered" evidence="1">
    <location>
        <begin position="1"/>
        <end position="27"/>
    </location>
</feature>
<sequence length="73" mass="8011">MSEEDKDRQGQETSQAGQQQAPAQVATPAAPHMPVYMSAIYIAASVLMWSTRGLSMYFISANTQQIQGHLAQR</sequence>
<proteinExistence type="predicted"/>
<dbReference type="AlphaFoldDB" id="A0A7X6FS95"/>
<feature type="transmembrane region" description="Helical" evidence="2">
    <location>
        <begin position="33"/>
        <end position="50"/>
    </location>
</feature>
<evidence type="ECO:0000256" key="1">
    <source>
        <dbReference type="SAM" id="MobiDB-lite"/>
    </source>
</evidence>
<accession>A0A7X6FS95</accession>
<organism evidence="3 4">
    <name type="scientific">Brucella tritici</name>
    <dbReference type="NCBI Taxonomy" id="94626"/>
    <lineage>
        <taxon>Bacteria</taxon>
        <taxon>Pseudomonadati</taxon>
        <taxon>Pseudomonadota</taxon>
        <taxon>Alphaproteobacteria</taxon>
        <taxon>Hyphomicrobiales</taxon>
        <taxon>Brucellaceae</taxon>
        <taxon>Brucella/Ochrobactrum group</taxon>
        <taxon>Brucella</taxon>
    </lineage>
</organism>
<keyword evidence="2" id="KW-0812">Transmembrane</keyword>
<gene>
    <name evidence="3" type="ORF">HGG76_23745</name>
</gene>
<dbReference type="Proteomes" id="UP000558475">
    <property type="component" value="Unassembled WGS sequence"/>
</dbReference>
<evidence type="ECO:0000313" key="3">
    <source>
        <dbReference type="EMBL" id="NKW10969.1"/>
    </source>
</evidence>
<protein>
    <submittedName>
        <fullName evidence="3">Uncharacterized protein</fullName>
    </submittedName>
</protein>
<comment type="caution">
    <text evidence="3">The sequence shown here is derived from an EMBL/GenBank/DDBJ whole genome shotgun (WGS) entry which is preliminary data.</text>
</comment>
<feature type="compositionally biased region" description="Basic and acidic residues" evidence="1">
    <location>
        <begin position="1"/>
        <end position="10"/>
    </location>
</feature>
<keyword evidence="2" id="KW-0472">Membrane</keyword>